<sequence>MSSTNDEKKKIKENDINLKREALKTSIDCMMVIGNAMDNYFPLLKTVTIMISEIYTIYDNARYNLNICESLMDRVDIAESVIKTLKRRKKNNEENFRKLEYYKSFLRFVDVLKSIKAFIGEVSTIQGYKRFFSANMIRKKFDSLISEFEVAIRELNFTMTVANEEQRIIDQKALERDIAEMTRFLEKIDGNIIDSTNTLNTVIQEVMIIKKQIETSKVEKFKVTNITPNELLDPLYCQSRGRKEPYICKKVYKGQDVACKPANIFEDSNMDVQKIQAQLVILSKLKDSTNILKFYGISKVDGNQVMMFEWAEFGTLRELYVEKDISWHDKVLIALDICRGLTFLHSCDIFHHDIRCNNIMMTTRLEPKIANFKYSRLFDDRTVDIENIKEIFPWLAPEKMMFSEHPVRYTSKCEIFSFGMLLWELSFRKIPYENMRVGQIREHVLKGKREKMNWIPGTPEIKKIHKGFEKIITMAWQDANCRTSLQTIFLKLYKLASQNDKSNDSKNPLPIEPISMSELRENREDHKIYRLPYALINPLEFGFEAHKREDRKTAWETFCAHADLGNITAKYWKGRYLSKGYFVKADLKQACELFNVAADDGIANAQLDYAFSLLSPVSGIAFDLDIFIKYLTKSADGGNVAAQFNLGDMYLHGKLKCNLNKELGIKYLKLAALNGYPDAIKILENLEIDVFNNQFR</sequence>
<dbReference type="GO" id="GO:0005524">
    <property type="term" value="F:ATP binding"/>
    <property type="evidence" value="ECO:0007669"/>
    <property type="project" value="InterPro"/>
</dbReference>
<dbReference type="EMBL" id="JEMT01029718">
    <property type="protein sequence ID" value="EXX51117.1"/>
    <property type="molecule type" value="Genomic_DNA"/>
</dbReference>
<dbReference type="InterPro" id="IPR011009">
    <property type="entry name" value="Kinase-like_dom_sf"/>
</dbReference>
<dbReference type="SUPFAM" id="SSF56112">
    <property type="entry name" value="Protein kinase-like (PK-like)"/>
    <property type="match status" value="1"/>
</dbReference>
<dbReference type="SMR" id="A0A015I2C1"/>
<dbReference type="PROSITE" id="PS50011">
    <property type="entry name" value="PROTEIN_KINASE_DOM"/>
    <property type="match status" value="1"/>
</dbReference>
<dbReference type="HOGENOM" id="CLU_000288_102_3_1"/>
<evidence type="ECO:0000313" key="4">
    <source>
        <dbReference type="Proteomes" id="UP000022910"/>
    </source>
</evidence>
<feature type="domain" description="Protein kinase" evidence="2">
    <location>
        <begin position="221"/>
        <end position="496"/>
    </location>
</feature>
<dbReference type="SUPFAM" id="SSF81901">
    <property type="entry name" value="HCP-like"/>
    <property type="match status" value="1"/>
</dbReference>
<organism evidence="3 4">
    <name type="scientific">Rhizophagus irregularis (strain DAOM 197198w)</name>
    <name type="common">Glomus intraradices</name>
    <dbReference type="NCBI Taxonomy" id="1432141"/>
    <lineage>
        <taxon>Eukaryota</taxon>
        <taxon>Fungi</taxon>
        <taxon>Fungi incertae sedis</taxon>
        <taxon>Mucoromycota</taxon>
        <taxon>Glomeromycotina</taxon>
        <taxon>Glomeromycetes</taxon>
        <taxon>Glomerales</taxon>
        <taxon>Glomeraceae</taxon>
        <taxon>Rhizophagus</taxon>
    </lineage>
</organism>
<dbReference type="Gene3D" id="1.25.40.10">
    <property type="entry name" value="Tetratricopeptide repeat domain"/>
    <property type="match status" value="1"/>
</dbReference>
<dbReference type="Pfam" id="PF07714">
    <property type="entry name" value="PK_Tyr_Ser-Thr"/>
    <property type="match status" value="1"/>
</dbReference>
<dbReference type="CDD" id="cd21037">
    <property type="entry name" value="MLKL_NTD"/>
    <property type="match status" value="1"/>
</dbReference>
<name>A0A015I2C1_RHIIW</name>
<feature type="coiled-coil region" evidence="1">
    <location>
        <begin position="68"/>
        <end position="95"/>
    </location>
</feature>
<dbReference type="Gene3D" id="1.10.510.10">
    <property type="entry name" value="Transferase(Phosphotransferase) domain 1"/>
    <property type="match status" value="1"/>
</dbReference>
<dbReference type="SMART" id="SM00671">
    <property type="entry name" value="SEL1"/>
    <property type="match status" value="3"/>
</dbReference>
<dbReference type="InterPro" id="IPR036537">
    <property type="entry name" value="Adaptor_Cbl_N_dom_sf"/>
</dbReference>
<dbReference type="AlphaFoldDB" id="A0A015I2C1"/>
<dbReference type="InterPro" id="IPR006597">
    <property type="entry name" value="Sel1-like"/>
</dbReference>
<dbReference type="InterPro" id="IPR011990">
    <property type="entry name" value="TPR-like_helical_dom_sf"/>
</dbReference>
<evidence type="ECO:0000256" key="1">
    <source>
        <dbReference type="SAM" id="Coils"/>
    </source>
</evidence>
<evidence type="ECO:0000313" key="3">
    <source>
        <dbReference type="EMBL" id="EXX51117.1"/>
    </source>
</evidence>
<dbReference type="InterPro" id="IPR001245">
    <property type="entry name" value="Ser-Thr/Tyr_kinase_cat_dom"/>
</dbReference>
<evidence type="ECO:0000259" key="2">
    <source>
        <dbReference type="PROSITE" id="PS50011"/>
    </source>
</evidence>
<dbReference type="InterPro" id="IPR008266">
    <property type="entry name" value="Tyr_kinase_AS"/>
</dbReference>
<comment type="caution">
    <text evidence="3">The sequence shown here is derived from an EMBL/GenBank/DDBJ whole genome shotgun (WGS) entry which is preliminary data.</text>
</comment>
<dbReference type="Gene3D" id="1.20.930.20">
    <property type="entry name" value="Adaptor protein Cbl, N-terminal domain"/>
    <property type="match status" value="1"/>
</dbReference>
<dbReference type="InterPro" id="IPR000719">
    <property type="entry name" value="Prot_kinase_dom"/>
</dbReference>
<dbReference type="InterPro" id="IPR050167">
    <property type="entry name" value="Ser_Thr_protein_kinase"/>
</dbReference>
<dbReference type="GO" id="GO:0004672">
    <property type="term" value="F:protein kinase activity"/>
    <property type="evidence" value="ECO:0007669"/>
    <property type="project" value="InterPro"/>
</dbReference>
<dbReference type="Pfam" id="PF08238">
    <property type="entry name" value="Sel1"/>
    <property type="match status" value="2"/>
</dbReference>
<gene>
    <name evidence="3" type="ORF">RirG_264530</name>
</gene>
<keyword evidence="4" id="KW-1185">Reference proteome</keyword>
<dbReference type="Proteomes" id="UP000022910">
    <property type="component" value="Unassembled WGS sequence"/>
</dbReference>
<keyword evidence="1" id="KW-0175">Coiled coil</keyword>
<dbReference type="OrthoDB" id="2314769at2759"/>
<dbReference type="PANTHER" id="PTHR23257">
    <property type="entry name" value="SERINE-THREONINE PROTEIN KINASE"/>
    <property type="match status" value="1"/>
</dbReference>
<dbReference type="PROSITE" id="PS00109">
    <property type="entry name" value="PROTEIN_KINASE_TYR"/>
    <property type="match status" value="1"/>
</dbReference>
<proteinExistence type="predicted"/>
<accession>A0A015I2C1</accession>
<dbReference type="GO" id="GO:0007166">
    <property type="term" value="P:cell surface receptor signaling pathway"/>
    <property type="evidence" value="ECO:0007669"/>
    <property type="project" value="InterPro"/>
</dbReference>
<protein>
    <submittedName>
        <fullName evidence="3">Kic1p</fullName>
    </submittedName>
</protein>
<dbReference type="InterPro" id="IPR059179">
    <property type="entry name" value="MLKL-like_MCAfunc"/>
</dbReference>
<reference evidence="3 4" key="1">
    <citation type="submission" date="2014-02" db="EMBL/GenBank/DDBJ databases">
        <title>Single nucleus genome sequencing reveals high similarity among nuclei of an endomycorrhizal fungus.</title>
        <authorList>
            <person name="Lin K."/>
            <person name="Geurts R."/>
            <person name="Zhang Z."/>
            <person name="Limpens E."/>
            <person name="Saunders D.G."/>
            <person name="Mu D."/>
            <person name="Pang E."/>
            <person name="Cao H."/>
            <person name="Cha H."/>
            <person name="Lin T."/>
            <person name="Zhou Q."/>
            <person name="Shang Y."/>
            <person name="Li Y."/>
            <person name="Ivanov S."/>
            <person name="Sharma T."/>
            <person name="Velzen R.V."/>
            <person name="Ruijter N.D."/>
            <person name="Aanen D.K."/>
            <person name="Win J."/>
            <person name="Kamoun S."/>
            <person name="Bisseling T."/>
            <person name="Huang S."/>
        </authorList>
    </citation>
    <scope>NUCLEOTIDE SEQUENCE [LARGE SCALE GENOMIC DNA]</scope>
    <source>
        <strain evidence="4">DAOM197198w</strain>
    </source>
</reference>